<dbReference type="FunFam" id="1.20.920.30:FF:000002">
    <property type="entry name" value="Dynein axonemal heavy chain 3"/>
    <property type="match status" value="1"/>
</dbReference>
<dbReference type="Pfam" id="PF18199">
    <property type="entry name" value="Dynein_C"/>
    <property type="match status" value="1"/>
</dbReference>
<comment type="subunit">
    <text evidence="16">The dynein complex consists of at least two heavy chains and a number of intermediate and light chains.</text>
</comment>
<evidence type="ECO:0000256" key="3">
    <source>
        <dbReference type="ARBA" id="ARBA00008887"/>
    </source>
</evidence>
<keyword evidence="7" id="KW-0547">Nucleotide-binding</keyword>
<dbReference type="FunCoup" id="A0A067RLR9">
    <property type="interactions" value="40"/>
</dbReference>
<dbReference type="SUPFAM" id="SSF52540">
    <property type="entry name" value="P-loop containing nucleoside triphosphate hydrolases"/>
    <property type="match status" value="4"/>
</dbReference>
<dbReference type="FunFam" id="3.40.50.300:FF:000362">
    <property type="entry name" value="Dynein, axonemal, heavy chain 6"/>
    <property type="match status" value="1"/>
</dbReference>
<evidence type="ECO:0000313" key="23">
    <source>
        <dbReference type="Proteomes" id="UP000027135"/>
    </source>
</evidence>
<dbReference type="Pfam" id="PF03028">
    <property type="entry name" value="Dynein_heavy"/>
    <property type="match status" value="1"/>
</dbReference>
<dbReference type="Gene3D" id="1.20.920.20">
    <property type="match status" value="1"/>
</dbReference>
<dbReference type="FunFam" id="1.10.8.710:FF:000004">
    <property type="entry name" value="Dynein axonemal heavy chain 6"/>
    <property type="match status" value="1"/>
</dbReference>
<dbReference type="GO" id="GO:0031514">
    <property type="term" value="C:motile cilium"/>
    <property type="evidence" value="ECO:0007669"/>
    <property type="project" value="UniProtKB-SubCell"/>
</dbReference>
<dbReference type="FunFam" id="1.20.920.20:FF:000006">
    <property type="entry name" value="Dynein, axonemal, heavy chain 6"/>
    <property type="match status" value="1"/>
</dbReference>
<dbReference type="Pfam" id="PF12780">
    <property type="entry name" value="AAA_8"/>
    <property type="match status" value="1"/>
</dbReference>
<dbReference type="InterPro" id="IPR035699">
    <property type="entry name" value="AAA_6"/>
</dbReference>
<dbReference type="Gene3D" id="6.10.140.1060">
    <property type="match status" value="1"/>
</dbReference>
<evidence type="ECO:0000256" key="5">
    <source>
        <dbReference type="ARBA" id="ARBA00022701"/>
    </source>
</evidence>
<evidence type="ECO:0000256" key="18">
    <source>
        <dbReference type="ARBA" id="ARBA00078543"/>
    </source>
</evidence>
<evidence type="ECO:0000256" key="20">
    <source>
        <dbReference type="SAM" id="Coils"/>
    </source>
</evidence>
<dbReference type="GO" id="GO:0045505">
    <property type="term" value="F:dynein intermediate chain binding"/>
    <property type="evidence" value="ECO:0007669"/>
    <property type="project" value="InterPro"/>
</dbReference>
<protein>
    <recommendedName>
        <fullName evidence="17">Dynein axonemal heavy chain 7</fullName>
    </recommendedName>
    <alternativeName>
        <fullName evidence="19">Axonemal beta dynein heavy chain 7</fullName>
    </alternativeName>
    <alternativeName>
        <fullName evidence="18">Ciliary dynein heavy chain 7</fullName>
    </alternativeName>
</protein>
<dbReference type="FunFam" id="1.10.8.1220:FF:000001">
    <property type="entry name" value="Dynein axonemal heavy chain 5"/>
    <property type="match status" value="1"/>
</dbReference>
<keyword evidence="8" id="KW-0067">ATP-binding</keyword>
<dbReference type="GO" id="GO:0003341">
    <property type="term" value="P:cilium movement"/>
    <property type="evidence" value="ECO:0007669"/>
    <property type="project" value="UniProtKB-ARBA"/>
</dbReference>
<keyword evidence="14" id="KW-0206">Cytoskeleton</keyword>
<dbReference type="InParanoid" id="A0A067RLR9"/>
<dbReference type="FunFam" id="1.20.140.100:FF:000004">
    <property type="entry name" value="Dynein axonemal heavy chain 6"/>
    <property type="match status" value="1"/>
</dbReference>
<dbReference type="InterPro" id="IPR027417">
    <property type="entry name" value="P-loop_NTPase"/>
</dbReference>
<dbReference type="InterPro" id="IPR042222">
    <property type="entry name" value="Dynein_2_N"/>
</dbReference>
<reference evidence="22 23" key="1">
    <citation type="journal article" date="2014" name="Nat. Commun.">
        <title>Molecular traces of alternative social organization in a termite genome.</title>
        <authorList>
            <person name="Terrapon N."/>
            <person name="Li C."/>
            <person name="Robertson H.M."/>
            <person name="Ji L."/>
            <person name="Meng X."/>
            <person name="Booth W."/>
            <person name="Chen Z."/>
            <person name="Childers C.P."/>
            <person name="Glastad K.M."/>
            <person name="Gokhale K."/>
            <person name="Gowin J."/>
            <person name="Gronenberg W."/>
            <person name="Hermansen R.A."/>
            <person name="Hu H."/>
            <person name="Hunt B.G."/>
            <person name="Huylmans A.K."/>
            <person name="Khalil S.M."/>
            <person name="Mitchell R.D."/>
            <person name="Munoz-Torres M.C."/>
            <person name="Mustard J.A."/>
            <person name="Pan H."/>
            <person name="Reese J.T."/>
            <person name="Scharf M.E."/>
            <person name="Sun F."/>
            <person name="Vogel H."/>
            <person name="Xiao J."/>
            <person name="Yang W."/>
            <person name="Yang Z."/>
            <person name="Yang Z."/>
            <person name="Zhou J."/>
            <person name="Zhu J."/>
            <person name="Brent C.S."/>
            <person name="Elsik C.G."/>
            <person name="Goodisman M.A."/>
            <person name="Liberles D.A."/>
            <person name="Roe R.M."/>
            <person name="Vargo E.L."/>
            <person name="Vilcinskas A."/>
            <person name="Wang J."/>
            <person name="Bornberg-Bauer E."/>
            <person name="Korb J."/>
            <person name="Zhang G."/>
            <person name="Liebig J."/>
        </authorList>
    </citation>
    <scope>NUCLEOTIDE SEQUENCE [LARGE SCALE GENOMIC DNA]</scope>
    <source>
        <tissue evidence="22">Whole organism</tissue>
    </source>
</reference>
<dbReference type="FunFam" id="3.10.490.20:FF:000001">
    <property type="entry name" value="dynein heavy chain 7, axonemal"/>
    <property type="match status" value="1"/>
</dbReference>
<dbReference type="Gene3D" id="1.20.920.30">
    <property type="match status" value="1"/>
</dbReference>
<evidence type="ECO:0000256" key="6">
    <source>
        <dbReference type="ARBA" id="ARBA00022737"/>
    </source>
</evidence>
<dbReference type="SMART" id="SM00382">
    <property type="entry name" value="AAA"/>
    <property type="match status" value="2"/>
</dbReference>
<dbReference type="EMBL" id="KK852432">
    <property type="protein sequence ID" value="KDR23983.1"/>
    <property type="molecule type" value="Genomic_DNA"/>
</dbReference>
<dbReference type="InterPro" id="IPR013602">
    <property type="entry name" value="Dynein_heavy_linker"/>
</dbReference>
<keyword evidence="13" id="KW-0505">Motor protein</keyword>
<evidence type="ECO:0000256" key="15">
    <source>
        <dbReference type="ARBA" id="ARBA00023273"/>
    </source>
</evidence>
<dbReference type="Proteomes" id="UP000027135">
    <property type="component" value="Unassembled WGS sequence"/>
</dbReference>
<dbReference type="InterPro" id="IPR041589">
    <property type="entry name" value="DNAH3_AAA_lid_1"/>
</dbReference>
<keyword evidence="9" id="KW-0282">Flagellum</keyword>
<evidence type="ECO:0000256" key="16">
    <source>
        <dbReference type="ARBA" id="ARBA00062885"/>
    </source>
</evidence>
<dbReference type="Pfam" id="PF17852">
    <property type="entry name" value="Dynein_AAA_lid"/>
    <property type="match status" value="1"/>
</dbReference>
<dbReference type="InterPro" id="IPR043160">
    <property type="entry name" value="Dynein_C_barrel"/>
</dbReference>
<dbReference type="Gene3D" id="1.10.8.710">
    <property type="match status" value="1"/>
</dbReference>
<keyword evidence="12" id="KW-0969">Cilium</keyword>
<dbReference type="Gene3D" id="3.20.180.20">
    <property type="entry name" value="Dynein heavy chain, N-terminal domain 2"/>
    <property type="match status" value="1"/>
</dbReference>
<dbReference type="GO" id="GO:0005874">
    <property type="term" value="C:microtubule"/>
    <property type="evidence" value="ECO:0007669"/>
    <property type="project" value="UniProtKB-KW"/>
</dbReference>
<dbReference type="Pfam" id="PF12774">
    <property type="entry name" value="AAA_6"/>
    <property type="match status" value="1"/>
</dbReference>
<dbReference type="FunFam" id="1.20.1270.280:FF:000001">
    <property type="entry name" value="dynein heavy chain 7, axonemal"/>
    <property type="match status" value="1"/>
</dbReference>
<proteinExistence type="inferred from homology"/>
<dbReference type="FunFam" id="1.20.58.1120:FF:000005">
    <property type="entry name" value="Dynein, axonemal, heavy chain 12"/>
    <property type="match status" value="1"/>
</dbReference>
<dbReference type="Pfam" id="PF12777">
    <property type="entry name" value="MT"/>
    <property type="match status" value="1"/>
</dbReference>
<dbReference type="Gene3D" id="1.10.287.2620">
    <property type="match status" value="1"/>
</dbReference>
<dbReference type="FunFam" id="3.40.50.300:FF:000353">
    <property type="entry name" value="Dynein axonemal heavy chain 1"/>
    <property type="match status" value="1"/>
</dbReference>
<evidence type="ECO:0000256" key="13">
    <source>
        <dbReference type="ARBA" id="ARBA00023175"/>
    </source>
</evidence>
<keyword evidence="15" id="KW-0966">Cell projection</keyword>
<dbReference type="FunFam" id="1.10.287.2620:FF:000002">
    <property type="entry name" value="Dynein heavy chain 2, axonemal"/>
    <property type="match status" value="1"/>
</dbReference>
<evidence type="ECO:0000313" key="22">
    <source>
        <dbReference type="EMBL" id="KDR23983.1"/>
    </source>
</evidence>
<evidence type="ECO:0000256" key="2">
    <source>
        <dbReference type="ARBA" id="ARBA00004430"/>
    </source>
</evidence>
<accession>A0A067RLR9</accession>
<dbReference type="FunFam" id="3.40.50.300:FF:000044">
    <property type="entry name" value="Dynein heavy chain 5, axonemal"/>
    <property type="match status" value="1"/>
</dbReference>
<dbReference type="InterPro" id="IPR024743">
    <property type="entry name" value="Dynein_HC_stalk"/>
</dbReference>
<dbReference type="FunFam" id="3.40.50.300:FF:002141">
    <property type="entry name" value="Dynein heavy chain"/>
    <property type="match status" value="1"/>
</dbReference>
<dbReference type="GO" id="GO:0008569">
    <property type="term" value="F:minus-end-directed microtubule motor activity"/>
    <property type="evidence" value="ECO:0007669"/>
    <property type="project" value="InterPro"/>
</dbReference>
<gene>
    <name evidence="22" type="ORF">L798_07920</name>
</gene>
<evidence type="ECO:0000256" key="14">
    <source>
        <dbReference type="ARBA" id="ARBA00023212"/>
    </source>
</evidence>
<sequence>MRKEREEFRKKLVYFIFKENEEIPETFQIPSREEKEVLRYYYYIHNGINTVYVPPLEQACLNNIYSQISKKLQTYSTVKEQLTEELKEEFLLSVKKAAVDFVLQEPSESNNQIKQYDSIYRQELKQMSKTWRPTFERNLAKIQKNLHTVNPCLAKVLDLWYKSFSEMRLVDVKEISKIGVAFELAEFQALVSTHIDAARDHLKTQWFPAIENILLLGKRKKLLPNPDFPKKMSQFYNCLATIMTYQLQSLCLDSIVDLTDFICDVGVRFPRFIVNISLRNKVLVFKPSFNSYHDALLHMYDVITSAVRNLPRLETKVCIDWGGSQTVLKPIIPDAIIENYKERVNTILEDQRIGPELRVQDFDDYMHLVNDEAQEEVDKFLSVEHPFEEFVPLILKYHGLAQEIPCRAEHVVTMGMYEMHRNELIQTMVRQAQDLRDQLLAHMTHSYQALCRQLGEEYEEISAKTLTLPANTAELMDFITYVQNMENKTVLLMENWLREICKYMLFLADYTTFTQVEMKQNSSTFQWYLRMPTIFDEHRQIVEQKSAEYQEFLRLRIKKFIEDLELYEKQLEDFNTFGSLENLPKYLKKAQHLDTCIQNAQDKVESFNKEEVAYGWEQSQYPQQKELVCKLSPYKKLYETATDFIVRHDLWMNTQVGSHDPDEISTDVDTCYRTIHNLEKIFAEQLAVKDLTSTIRENIEEFREHVPIIQTLGNPGMKERHWEKVSELVGFPIKPGPDLTLAKVIDFGLQEFLPRFKIISEAATKENNLETALNKMQKEWDEMLFSVRLYRESGTYILCAVDDIQLLLDDHIVKTQTMKSSPYIKPFEQDIITWEGKLTLLQEVLDDWLKVQSTWLYLEPIFSSPDIQAQMPEEGRRFSAIDKIWRDIMKLVVSDPKVLSVLEIDKMLERLKKCSSLLEVIQRGLNDYLEKKRLYFPRFFFLSNDELLEILSETKDPTRVQPHLKKCFEGIASLHFTDDLDVTTMKSSEGEEVVLVDVISTSHAQGQVEKWLLELEGDMKKSVHMQVKNAWKVYPTWDRDCWVLKWPGQTVLCVAMTYWTSEVHNAIRVGPGGLSGYLGVCNDQINKIVDLVRRKLSTQNRITLGALIVLDMHARNVVQTLIDKAVDRDNDFQWLCQLRYYWRDEMLATNMMNSQLMYGYEYLGNSPRLVITPLTDRCYRTLFGALHFHLGGAPEGPAGTGKTETTKGLAKAVAKQCVVFNCSDGLDHISLGKFFKGLASCGAWLCFDEFNHIDLEVLSVVAQQILTIQRALSLSVQKFIFEGTELKLDPTCAVFITMNPEHAGRTKVPDNLKALFRPVAMMVPDYALISEVILCSHGFVNAQRLAVKIVTMYKLCSDLLSSQHHYDYGMCAVKSVLSAAGNLKLKYPEESEDILILRSIKDVNLPKFLSHDLPLFEGIASDLFPRVILPVKDYTIFNTAVKNACKIANIQCIPPFLEKIQQIYEMMIVRHGLIIVGFPFAGKTTAYRMLADGLAELEGKALMDEHKVEVTVINPKSITLGQLYGQFDPVSRDWSDGILSASYRAFALSTNLNRKWLVFDGSVDSVWIENMNTVLDDNRKLCLVSGEVIQLAPTTNLLFEAMDLDVASPATVSRCGIIYMEPETLGWEPLLESWLSTLPPNLNDQNKVKLHDMFLRFGYPLLHLIRKGGVRELTSSSDSSLMHSMMNLFDTFMDDFYDEKYMQGISDLDQRAQLEGVFFFSCIWSLGGTLDTQGRARFNILFRGLLEKEFPAALKEEFGLPMTVKPPLKPYIFLIPAHGLVYDYHFIKEGKGKWKLWSDELSSVPPIPRDIPVNQIIVQTVETVCSIAVIMLLVTHNKPVMFVGPTGTGKSSYITDILLHKVNKEMYKPLFINFSAQTSANQTQEIIMSKLDRRRRGVYGPPLGKRCVVFVDDVNMPLKEVYGAQPPIELLRQWLDHRTWYDCKDVSPIKLIDIQLMCAMGLISQGGNTVTPRFMRHFNILCIDEFQDEVMIHIFSKIMLWHLDTRGFSKEFDPCIEQLVMATLDIYKKSRAYLLPTPTKSHYLFSLQDFSRVIQGVLLSVPEAMEDLISMKRLWVHEILRVYYDKLVGDSDRSWLFDQLNIVIKNRLEEDMNEMFLQLRTDNEKVGEENMRKLIYCDFANPKADSRNYIEVLDLSHLRSVCEGYLNEFNNMSRKPMNLVFFSYAIEHLSRICRILKQPQSHGLLIGVGGSGRQSLTRLAAHISEYELFQVEVSKQYGVKEWHDNLKSILQRMSSTEQHAVFLFTDSQIKEEMFLEDISNLLKSGEVPNIFGPEEKGDICEKMRQFDKQRDKSIQTDGSLDALFNLFVSIVRDQLHIVLAISPIGDGFRNRIRKFPAIVNCCTIDWFQAWPNDALLAVSNHFLADVELTEKEHDACIRMCQEFHMSTQNLSVEFFKRLGRHNYVTATSYLELINTFKELLSKKRGEVLMAKSHYEVGIEKLDRAAGEVSLMQEEQVALQPKLVVAAGEVQELVAQVEKDSADVAGVEEVVMAYEEVVNQQAAHAEEIMDGCNADLNKARPMLNTAIAALSTITPNDINIVKTMKSPPKGVKLVMEAVCILKDVKPDRIPDPRGSGRMLEDYWASSKRMLGDTKFLDSLIEYDKDNIPPAIMKISEQILPDENFDPEKVKSASTAAEGLCKWVIALSEYDKVAKIVEPKKQVHAKVEADLAVALTALELKRAQLREMQDKLSQLEVVLSQNKQRYAMLHVEVELCNMKLKRAEDLIGGLGGERTRWSATAKALGKKYETLTGDVLIASGVVAYLGAFTLQFREQQIVSWEKHLTDLQITCSKDFMLAAVLGEDVEIIQWNIYGLPSDTFAVDNGIIIKNSHRYPLMIDPQGQANKWVKNMEKSNNLSVIRLTSPDYARVLENGVQFGMPVLLENIGEELDVMLEPLLQKQTFKQGGSLCIKLGDSTVEYNLNFRMYITTKLHNPHYQPEVLVKVTLLNFMVTPVGLEDQLLGITVAKEQSDLEAEKNQLIIQRAKNKRMLKEIEDKILEVLSASEGNILEDETAVNVLSSSKSLANEIQDKQSVAEETEKSVDKARLVYRPIANYSSVLYYTIADLANINPMYQYSLIWFVSLFKAAIDNTEKVEDVEQHITVLTKCFTYSLYVNVCRGLFEKDKLFFSFILTVNLLRNKNQLDVREWMFLLTGGIGLGNPYAKPVAWLPQKNWDGWCQLDDLNNFKGIRVHMEKNQDKWKAVFDDAEPQNAKFPAPWPEKLSEFENMLVLRCIRPDKLVTAVQNFVQHNLGKEYVEPPTFDLTSSFSDSNCCVPLIFFLTPGADPTAILLKFADDQGFGANRLYILCLGQGQGPIAIKLVEEGIHNGTWVILQNCHLAESFMPTLEKICESFTPETTHPDFRLWLTSYPVAHFPVQVLQNGIKMTNEPPKGLRANIIRSYLCDPINDSEFIESCKQLDNFKRLLYGLCFFHALVQERRTFGPLGWNIPYEFNEIDLCISVTQLRMFLDEYEDIQYEALKYLTGECNYGGRVTDEWDRRTLNTILAKFYCPDLVEEDTYYFSPFDIYYAPKGKENDLFVNYTSQLPLITHPEVFGLHENADIKKNQQETEQLLNNILLTQDALLAESSAKSPDEVVLEVSADILNKLPRNFDLNLAVEKYPTQYNQSMNTVLVQEMGRYNVLLTCIENSLINIQKAVKGYVMISSELEEVMTSILTGRIPSMWMQQSYPSLKPLGSYITDFLARLDFLQKWFVDGPPPTFWLPGFFFTQAFLTAAQINSARKYKIPIDMLAFDFEVMKECDYKTPPEDGVYIYGLFLDGARWNHEAFILDESLPRVLFSSAPVIWLKPMKQSDIVQQQTYICPVYKTSERRDELSAIGHSTNFVVAISLPTVKPANHWIMRGVAMLCQLSE</sequence>
<dbReference type="OMA" id="FHDSPYA"/>
<feature type="coiled-coil region" evidence="20">
    <location>
        <begin position="2693"/>
        <end position="2723"/>
    </location>
</feature>
<dbReference type="FunFam" id="1.10.8.720:FF:000001">
    <property type="entry name" value="dynein heavy chain 7, axonemal"/>
    <property type="match status" value="1"/>
</dbReference>
<keyword evidence="23" id="KW-1185">Reference proteome</keyword>
<evidence type="ECO:0000259" key="21">
    <source>
        <dbReference type="SMART" id="SM00382"/>
    </source>
</evidence>
<dbReference type="Gene3D" id="1.10.472.130">
    <property type="match status" value="1"/>
</dbReference>
<dbReference type="Gene3D" id="1.10.8.1220">
    <property type="match status" value="1"/>
</dbReference>
<evidence type="ECO:0000256" key="4">
    <source>
        <dbReference type="ARBA" id="ARBA00022490"/>
    </source>
</evidence>
<dbReference type="FunFam" id="3.20.180.20:FF:000003">
    <property type="entry name" value="Dynein heavy chain 12, axonemal"/>
    <property type="match status" value="1"/>
</dbReference>
<feature type="domain" description="AAA+ ATPase" evidence="21">
    <location>
        <begin position="1836"/>
        <end position="1984"/>
    </location>
</feature>
<dbReference type="InterPro" id="IPR042228">
    <property type="entry name" value="Dynein_linker_3"/>
</dbReference>
<dbReference type="Pfam" id="PF08393">
    <property type="entry name" value="DHC_N2"/>
    <property type="match status" value="1"/>
</dbReference>
<dbReference type="Gene3D" id="3.10.490.20">
    <property type="match status" value="1"/>
</dbReference>
<dbReference type="PANTHER" id="PTHR22878:SF66">
    <property type="entry name" value="DYNEIN AXONEMAL HEAVY CHAIN 7"/>
    <property type="match status" value="1"/>
</dbReference>
<dbReference type="GO" id="GO:0005524">
    <property type="term" value="F:ATP binding"/>
    <property type="evidence" value="ECO:0007669"/>
    <property type="project" value="UniProtKB-KW"/>
</dbReference>
<dbReference type="InterPro" id="IPR035706">
    <property type="entry name" value="AAA_9"/>
</dbReference>
<dbReference type="InterPro" id="IPR004273">
    <property type="entry name" value="Dynein_heavy_D6_P-loop"/>
</dbReference>
<dbReference type="Gene3D" id="1.20.1270.280">
    <property type="match status" value="1"/>
</dbReference>
<evidence type="ECO:0000256" key="12">
    <source>
        <dbReference type="ARBA" id="ARBA00023069"/>
    </source>
</evidence>
<dbReference type="InterPro" id="IPR026983">
    <property type="entry name" value="DHC"/>
</dbReference>
<comment type="similarity">
    <text evidence="3">Belongs to the dynein heavy chain family.</text>
</comment>
<keyword evidence="11 20" id="KW-0175">Coiled coil</keyword>
<comment type="subcellular location">
    <subcellularLocation>
        <location evidence="1">Cell projection</location>
        <location evidence="1">Cilium</location>
        <location evidence="1">Flagellum</location>
    </subcellularLocation>
    <subcellularLocation>
        <location evidence="2">Cytoplasm</location>
        <location evidence="2">Cytoskeleton</location>
        <location evidence="2">Cilium axoneme</location>
    </subcellularLocation>
</comment>
<dbReference type="Pfam" id="PF18198">
    <property type="entry name" value="AAA_lid_11"/>
    <property type="match status" value="1"/>
</dbReference>
<dbReference type="eggNOG" id="KOG3595">
    <property type="taxonomic scope" value="Eukaryota"/>
</dbReference>
<dbReference type="Pfam" id="PF17857">
    <property type="entry name" value="AAA_lid_1"/>
    <property type="match status" value="1"/>
</dbReference>
<dbReference type="Pfam" id="PF12781">
    <property type="entry name" value="AAA_9"/>
    <property type="match status" value="1"/>
</dbReference>
<dbReference type="PANTHER" id="PTHR22878">
    <property type="entry name" value="DYNEIN HEAVY CHAIN 6, AXONEMAL-LIKE-RELATED"/>
    <property type="match status" value="1"/>
</dbReference>
<evidence type="ECO:0000256" key="11">
    <source>
        <dbReference type="ARBA" id="ARBA00023054"/>
    </source>
</evidence>
<evidence type="ECO:0000256" key="7">
    <source>
        <dbReference type="ARBA" id="ARBA00022741"/>
    </source>
</evidence>
<dbReference type="InterPro" id="IPR041466">
    <property type="entry name" value="Dynein_AAA5_ext"/>
</dbReference>
<dbReference type="InterPro" id="IPR003593">
    <property type="entry name" value="AAA+_ATPase"/>
</dbReference>
<name>A0A067RLR9_ZOONE</name>
<feature type="domain" description="AAA+ ATPase" evidence="21">
    <location>
        <begin position="1188"/>
        <end position="1327"/>
    </location>
</feature>
<dbReference type="Gene3D" id="1.20.140.100">
    <property type="entry name" value="Dynein heavy chain, N-terminal domain 2"/>
    <property type="match status" value="1"/>
</dbReference>
<evidence type="ECO:0000256" key="17">
    <source>
        <dbReference type="ARBA" id="ARBA00071816"/>
    </source>
</evidence>
<dbReference type="FunFam" id="3.40.50.300:FF:000223">
    <property type="entry name" value="Dynein heavy chain 3, axonemal"/>
    <property type="match status" value="1"/>
</dbReference>
<dbReference type="Gene3D" id="1.20.58.1120">
    <property type="match status" value="1"/>
</dbReference>
<evidence type="ECO:0000256" key="19">
    <source>
        <dbReference type="ARBA" id="ARBA00082102"/>
    </source>
</evidence>
<keyword evidence="10" id="KW-0243">Dynein</keyword>
<evidence type="ECO:0000256" key="1">
    <source>
        <dbReference type="ARBA" id="ARBA00004230"/>
    </source>
</evidence>
<keyword evidence="4" id="KW-0963">Cytoplasm</keyword>
<evidence type="ECO:0000256" key="8">
    <source>
        <dbReference type="ARBA" id="ARBA00022840"/>
    </source>
</evidence>
<dbReference type="InterPro" id="IPR042219">
    <property type="entry name" value="AAA_lid_11_sf"/>
</dbReference>
<keyword evidence="6" id="KW-0677">Repeat</keyword>
<dbReference type="InterPro" id="IPR024317">
    <property type="entry name" value="Dynein_heavy_chain_D4_dom"/>
</dbReference>
<dbReference type="Gene3D" id="1.10.8.720">
    <property type="entry name" value="Region D6 of dynein motor"/>
    <property type="match status" value="1"/>
</dbReference>
<dbReference type="InterPro" id="IPR043157">
    <property type="entry name" value="Dynein_AAA1S"/>
</dbReference>
<evidence type="ECO:0000256" key="9">
    <source>
        <dbReference type="ARBA" id="ARBA00022846"/>
    </source>
</evidence>
<dbReference type="InterPro" id="IPR041228">
    <property type="entry name" value="Dynein_C"/>
</dbReference>
<dbReference type="Gene3D" id="3.40.50.300">
    <property type="entry name" value="P-loop containing nucleotide triphosphate hydrolases"/>
    <property type="match status" value="5"/>
</dbReference>
<dbReference type="InterPro" id="IPR041658">
    <property type="entry name" value="AAA_lid_11"/>
</dbReference>
<keyword evidence="5" id="KW-0493">Microtubule</keyword>
<dbReference type="GO" id="GO:0051959">
    <property type="term" value="F:dynein light intermediate chain binding"/>
    <property type="evidence" value="ECO:0007669"/>
    <property type="project" value="InterPro"/>
</dbReference>
<dbReference type="STRING" id="136037.A0A067RLR9"/>
<evidence type="ECO:0000256" key="10">
    <source>
        <dbReference type="ARBA" id="ARBA00023017"/>
    </source>
</evidence>
<dbReference type="Pfam" id="PF12775">
    <property type="entry name" value="AAA_7"/>
    <property type="match status" value="1"/>
</dbReference>
<dbReference type="GO" id="GO:0005858">
    <property type="term" value="C:axonemal dynein complex"/>
    <property type="evidence" value="ECO:0007669"/>
    <property type="project" value="UniProtKB-ARBA"/>
</dbReference>
<organism evidence="22 23">
    <name type="scientific">Zootermopsis nevadensis</name>
    <name type="common">Dampwood termite</name>
    <dbReference type="NCBI Taxonomy" id="136037"/>
    <lineage>
        <taxon>Eukaryota</taxon>
        <taxon>Metazoa</taxon>
        <taxon>Ecdysozoa</taxon>
        <taxon>Arthropoda</taxon>
        <taxon>Hexapoda</taxon>
        <taxon>Insecta</taxon>
        <taxon>Pterygota</taxon>
        <taxon>Neoptera</taxon>
        <taxon>Polyneoptera</taxon>
        <taxon>Dictyoptera</taxon>
        <taxon>Blattodea</taxon>
        <taxon>Blattoidea</taxon>
        <taxon>Termitoidae</taxon>
        <taxon>Termopsidae</taxon>
        <taxon>Zootermopsis</taxon>
    </lineage>
</organism>
<dbReference type="FunFam" id="1.10.472.130:FF:000005">
    <property type="entry name" value="Dynein axonemal heavy chain 7"/>
    <property type="match status" value="1"/>
</dbReference>